<evidence type="ECO:0000313" key="3">
    <source>
        <dbReference type="Proteomes" id="UP000694864"/>
    </source>
</evidence>
<organism evidence="3 4">
    <name type="scientific">Camelina sativa</name>
    <name type="common">False flax</name>
    <name type="synonym">Myagrum sativum</name>
    <dbReference type="NCBI Taxonomy" id="90675"/>
    <lineage>
        <taxon>Eukaryota</taxon>
        <taxon>Viridiplantae</taxon>
        <taxon>Streptophyta</taxon>
        <taxon>Embryophyta</taxon>
        <taxon>Tracheophyta</taxon>
        <taxon>Spermatophyta</taxon>
        <taxon>Magnoliopsida</taxon>
        <taxon>eudicotyledons</taxon>
        <taxon>Gunneridae</taxon>
        <taxon>Pentapetalae</taxon>
        <taxon>rosids</taxon>
        <taxon>malvids</taxon>
        <taxon>Brassicales</taxon>
        <taxon>Brassicaceae</taxon>
        <taxon>Camelineae</taxon>
        <taxon>Camelina</taxon>
    </lineage>
</organism>
<evidence type="ECO:0000259" key="2">
    <source>
        <dbReference type="PROSITE" id="PS50112"/>
    </source>
</evidence>
<feature type="compositionally biased region" description="Basic and acidic residues" evidence="1">
    <location>
        <begin position="176"/>
        <end position="187"/>
    </location>
</feature>
<evidence type="ECO:0000313" key="4">
    <source>
        <dbReference type="RefSeq" id="XP_019091495.1"/>
    </source>
</evidence>
<dbReference type="RefSeq" id="XP_019091495.1">
    <property type="nucleotide sequence ID" value="XM_019235950.1"/>
</dbReference>
<reference evidence="4" key="2">
    <citation type="submission" date="2025-08" db="UniProtKB">
        <authorList>
            <consortium name="RefSeq"/>
        </authorList>
    </citation>
    <scope>IDENTIFICATION</scope>
    <source>
        <tissue evidence="4">Leaf</tissue>
    </source>
</reference>
<proteinExistence type="predicted"/>
<dbReference type="SUPFAM" id="SSF50249">
    <property type="entry name" value="Nucleic acid-binding proteins"/>
    <property type="match status" value="1"/>
</dbReference>
<name>A0ABM1QXK7_CAMSA</name>
<dbReference type="Gene3D" id="2.40.50.140">
    <property type="entry name" value="Nucleic acid-binding proteins"/>
    <property type="match status" value="1"/>
</dbReference>
<dbReference type="InterPro" id="IPR000014">
    <property type="entry name" value="PAS"/>
</dbReference>
<feature type="domain" description="PAS" evidence="2">
    <location>
        <begin position="1"/>
        <end position="40"/>
    </location>
</feature>
<evidence type="ECO:0000256" key="1">
    <source>
        <dbReference type="SAM" id="MobiDB-lite"/>
    </source>
</evidence>
<dbReference type="Proteomes" id="UP000694864">
    <property type="component" value="Chromosome 14"/>
</dbReference>
<feature type="compositionally biased region" description="Basic and acidic residues" evidence="1">
    <location>
        <begin position="131"/>
        <end position="144"/>
    </location>
</feature>
<gene>
    <name evidence="4" type="primary">LOC104742376</name>
</gene>
<keyword evidence="3" id="KW-1185">Reference proteome</keyword>
<sequence length="187" mass="20109">MDNTGKSKCMFFDSFVKTMIGFSATELLGGSLDELEDPENVPDPIKNLIGKTFQLCLAIGKENIYGRYDTYKVAKVWSDVDMGWAINSEGSESSVDANTIPSANEEVLMITNSAGDPEVGMYASSTPSSKRKSDDSSDGSDKKSTTKKQCPAIPKMPTLDDKKDESPNEGSVVGVAKEEDVKNGGTK</sequence>
<dbReference type="InterPro" id="IPR012340">
    <property type="entry name" value="NA-bd_OB-fold"/>
</dbReference>
<dbReference type="GeneID" id="104742376"/>
<feature type="region of interest" description="Disordered" evidence="1">
    <location>
        <begin position="113"/>
        <end position="187"/>
    </location>
</feature>
<accession>A0ABM1QXK7</accession>
<dbReference type="PROSITE" id="PS50112">
    <property type="entry name" value="PAS"/>
    <property type="match status" value="1"/>
</dbReference>
<protein>
    <submittedName>
        <fullName evidence="4">Uncharacterized protein LOC104742376</fullName>
    </submittedName>
</protein>
<reference evidence="3" key="1">
    <citation type="journal article" date="2014" name="Nat. Commun.">
        <title>The emerging biofuel crop Camelina sativa retains a highly undifferentiated hexaploid genome structure.</title>
        <authorList>
            <person name="Kagale S."/>
            <person name="Koh C."/>
            <person name="Nixon J."/>
            <person name="Bollina V."/>
            <person name="Clarke W.E."/>
            <person name="Tuteja R."/>
            <person name="Spillane C."/>
            <person name="Robinson S.J."/>
            <person name="Links M.G."/>
            <person name="Clarke C."/>
            <person name="Higgins E.E."/>
            <person name="Huebert T."/>
            <person name="Sharpe A.G."/>
            <person name="Parkin I.A."/>
        </authorList>
    </citation>
    <scope>NUCLEOTIDE SEQUENCE [LARGE SCALE GENOMIC DNA]</scope>
    <source>
        <strain evidence="3">cv. DH55</strain>
    </source>
</reference>